<dbReference type="Proteomes" id="UP000318331">
    <property type="component" value="Unassembled WGS sequence"/>
</dbReference>
<proteinExistence type="predicted"/>
<dbReference type="RefSeq" id="WP_141916114.1">
    <property type="nucleotide sequence ID" value="NZ_BAAAYS010000009.1"/>
</dbReference>
<comment type="caution">
    <text evidence="2">The sequence shown here is derived from an EMBL/GenBank/DDBJ whole genome shotgun (WGS) entry which is preliminary data.</text>
</comment>
<dbReference type="InterPro" id="IPR029063">
    <property type="entry name" value="SAM-dependent_MTases_sf"/>
</dbReference>
<dbReference type="GO" id="GO:0008168">
    <property type="term" value="F:methyltransferase activity"/>
    <property type="evidence" value="ECO:0007669"/>
    <property type="project" value="UniProtKB-KW"/>
</dbReference>
<keyword evidence="2" id="KW-0489">Methyltransferase</keyword>
<keyword evidence="3" id="KW-1185">Reference proteome</keyword>
<gene>
    <name evidence="2" type="ORF">FB466_0880</name>
</gene>
<organism evidence="2 3">
    <name type="scientific">Klugiella xanthotipulae</name>
    <dbReference type="NCBI Taxonomy" id="244735"/>
    <lineage>
        <taxon>Bacteria</taxon>
        <taxon>Bacillati</taxon>
        <taxon>Actinomycetota</taxon>
        <taxon>Actinomycetes</taxon>
        <taxon>Micrococcales</taxon>
        <taxon>Microbacteriaceae</taxon>
        <taxon>Klugiella</taxon>
    </lineage>
</organism>
<evidence type="ECO:0000259" key="1">
    <source>
        <dbReference type="Pfam" id="PF13649"/>
    </source>
</evidence>
<dbReference type="InterPro" id="IPR041698">
    <property type="entry name" value="Methyltransf_25"/>
</dbReference>
<dbReference type="Pfam" id="PF13649">
    <property type="entry name" value="Methyltransf_25"/>
    <property type="match status" value="1"/>
</dbReference>
<dbReference type="PANTHER" id="PTHR43464:SF3">
    <property type="entry name" value="SAM-DEPENDENT METHYLTRANSFERASE"/>
    <property type="match status" value="1"/>
</dbReference>
<dbReference type="PANTHER" id="PTHR43464">
    <property type="entry name" value="METHYLTRANSFERASE"/>
    <property type="match status" value="1"/>
</dbReference>
<name>A0A543I653_9MICO</name>
<dbReference type="PIRSF" id="PIRSF034653">
    <property type="entry name" value="Mtase_yjhp_prd"/>
    <property type="match status" value="1"/>
</dbReference>
<sequence length="248" mass="27069">MFDLRIFSIRESAHRIHNPLTERQLADFGAALDLRAGTRVLDLACGSGEMLSSWARDHQITGRGVDLNPDFIASARARADELGVSGAVQFVEADASGFVAEEPVDIAACVGATWIGGGVPGTLDLLRRSLTPGGMLLVGEPYWRTVPTSPDILAGCGVQSAEDYLTLPDLLASFGAQGYDVVEMICATEESWDRYQAAQWLSMRRWADAHPDHELHDEVRRLLVTEPQQYAACTRAHFGWGVFALIAR</sequence>
<reference evidence="2 3" key="1">
    <citation type="submission" date="2019-06" db="EMBL/GenBank/DDBJ databases">
        <title>Sequencing the genomes of 1000 actinobacteria strains.</title>
        <authorList>
            <person name="Klenk H.-P."/>
        </authorList>
    </citation>
    <scope>NUCLEOTIDE SEQUENCE [LARGE SCALE GENOMIC DNA]</scope>
    <source>
        <strain evidence="2 3">DSM 18031</strain>
    </source>
</reference>
<dbReference type="CDD" id="cd02440">
    <property type="entry name" value="AdoMet_MTases"/>
    <property type="match status" value="1"/>
</dbReference>
<evidence type="ECO:0000313" key="2">
    <source>
        <dbReference type="EMBL" id="TQM66058.1"/>
    </source>
</evidence>
<dbReference type="EMBL" id="VFPN01000001">
    <property type="protein sequence ID" value="TQM66058.1"/>
    <property type="molecule type" value="Genomic_DNA"/>
</dbReference>
<accession>A0A543I653</accession>
<protein>
    <submittedName>
        <fullName evidence="2">Methyltransferase family protein</fullName>
    </submittedName>
</protein>
<dbReference type="SUPFAM" id="SSF53335">
    <property type="entry name" value="S-adenosyl-L-methionine-dependent methyltransferases"/>
    <property type="match status" value="1"/>
</dbReference>
<dbReference type="Gene3D" id="3.40.50.150">
    <property type="entry name" value="Vaccinia Virus protein VP39"/>
    <property type="match status" value="1"/>
</dbReference>
<keyword evidence="2" id="KW-0808">Transferase</keyword>
<dbReference type="AlphaFoldDB" id="A0A543I653"/>
<feature type="domain" description="Methyltransferase" evidence="1">
    <location>
        <begin position="40"/>
        <end position="134"/>
    </location>
</feature>
<dbReference type="GO" id="GO:0032259">
    <property type="term" value="P:methylation"/>
    <property type="evidence" value="ECO:0007669"/>
    <property type="project" value="UniProtKB-KW"/>
</dbReference>
<dbReference type="OrthoDB" id="474235at2"/>
<evidence type="ECO:0000313" key="3">
    <source>
        <dbReference type="Proteomes" id="UP000318331"/>
    </source>
</evidence>
<dbReference type="InterPro" id="IPR017031">
    <property type="entry name" value="Pre_MeTrfase_YjhP"/>
</dbReference>